<dbReference type="EMBL" id="CP143786">
    <property type="protein sequence ID" value="WVN87647.1"/>
    <property type="molecule type" value="Genomic_DNA"/>
</dbReference>
<reference evidence="1" key="2">
    <citation type="journal article" date="2022" name="Elife">
        <title>Obligate sexual reproduction of a homothallic fungus closely related to the Cryptococcus pathogenic species complex.</title>
        <authorList>
            <person name="Passer A.R."/>
            <person name="Clancey S.A."/>
            <person name="Shea T."/>
            <person name="David-Palma M."/>
            <person name="Averette A.F."/>
            <person name="Boekhout T."/>
            <person name="Porcel B.M."/>
            <person name="Nowrousian M."/>
            <person name="Cuomo C.A."/>
            <person name="Sun S."/>
            <person name="Heitman J."/>
            <person name="Coelho M.A."/>
        </authorList>
    </citation>
    <scope>NUCLEOTIDE SEQUENCE</scope>
    <source>
        <strain evidence="1">CBS 7841</strain>
    </source>
</reference>
<dbReference type="Gene3D" id="2.40.50.140">
    <property type="entry name" value="Nucleic acid-binding proteins"/>
    <property type="match status" value="1"/>
</dbReference>
<dbReference type="InterPro" id="IPR012340">
    <property type="entry name" value="NA-bd_OB-fold"/>
</dbReference>
<evidence type="ECO:0000313" key="1">
    <source>
        <dbReference type="EMBL" id="WVN87647.1"/>
    </source>
</evidence>
<sequence length="568" mass="64445">MACKQLPTTVKLPAPQPLKSFLLKPQLVSKCLVSDVWRAQSLCPAGGSSSSSDNIFLLNNLPIRTVEIVGWVAGVDLKEQSMTVWVDDGDGLHVLGVNIRLKPVKAQVSQSDLEKLRKELGFPARLTTKQLSELHVLRKKQAYQQNHSLYAARWGHVQLYEKKDVQVGDTVRVKGLIEEWERKDGTVRSVVVNDNTGCISVVDPEEQLLHLEEVTKLHEQLYSRPFALPNSISLPTKDNLQPHKHHLEAHPPSDVSICTLDGSFSSTSTFKLRHPDHLPSSSLVRPTFRRYLVKHLTDETTASLLNLAEDSNERVRCALEYYFPEYKSLNEELKRKRHKNPAGGGLGSTGTPIVKKARTGGETVGSLRPYLIRDFLDTEILSILAHRIVDAEVRSEERERKQRIKARKDTSRDREIYEERRRKRKTIGSSLTDDEREKAMHSLVIWSLRNASEVGDIIQARFISRLSHDTPWGYFTLPPELIFPLLVPHFMCEKSSRSRLTMMTRDSRQMDGLTAGELVEKLKRWDPDERWVRIGSGRVEEAIAYGIGAGWLQPAGIGWWLAEPYEGP</sequence>
<accession>A0A1E3IBA6</accession>
<organism evidence="1 2">
    <name type="scientific">Cryptococcus depauperatus CBS 7841</name>
    <dbReference type="NCBI Taxonomy" id="1295531"/>
    <lineage>
        <taxon>Eukaryota</taxon>
        <taxon>Fungi</taxon>
        <taxon>Dikarya</taxon>
        <taxon>Basidiomycota</taxon>
        <taxon>Agaricomycotina</taxon>
        <taxon>Tremellomycetes</taxon>
        <taxon>Tremellales</taxon>
        <taxon>Cryptococcaceae</taxon>
        <taxon>Cryptococcus</taxon>
    </lineage>
</organism>
<dbReference type="GeneID" id="91087041"/>
<proteinExistence type="predicted"/>
<dbReference type="VEuPathDB" id="FungiDB:L203_04632"/>
<reference evidence="1" key="1">
    <citation type="submission" date="2016-06" db="EMBL/GenBank/DDBJ databases">
        <authorList>
            <person name="Cuomo C."/>
            <person name="Litvintseva A."/>
            <person name="Heitman J."/>
            <person name="Chen Y."/>
            <person name="Sun S."/>
            <person name="Springer D."/>
            <person name="Dromer F."/>
            <person name="Young S."/>
            <person name="Zeng Q."/>
            <person name="Chapman S."/>
            <person name="Gujja S."/>
            <person name="Saif S."/>
            <person name="Birren B."/>
        </authorList>
    </citation>
    <scope>NUCLEOTIDE SEQUENCE</scope>
    <source>
        <strain evidence="1">CBS 7841</strain>
    </source>
</reference>
<dbReference type="KEGG" id="cdep:91087041"/>
<dbReference type="OrthoDB" id="77828at2759"/>
<dbReference type="Proteomes" id="UP000094043">
    <property type="component" value="Chromosome 3"/>
</dbReference>
<reference evidence="1" key="3">
    <citation type="submission" date="2024-01" db="EMBL/GenBank/DDBJ databases">
        <authorList>
            <person name="Coelho M.A."/>
            <person name="David-Palma M."/>
            <person name="Shea T."/>
            <person name="Sun S."/>
            <person name="Cuomo C.A."/>
            <person name="Heitman J."/>
        </authorList>
    </citation>
    <scope>NUCLEOTIDE SEQUENCE</scope>
    <source>
        <strain evidence="1">CBS 7841</strain>
    </source>
</reference>
<evidence type="ECO:0000313" key="2">
    <source>
        <dbReference type="Proteomes" id="UP000094043"/>
    </source>
</evidence>
<dbReference type="AlphaFoldDB" id="A0A1E3IBA6"/>
<keyword evidence="2" id="KW-1185">Reference proteome</keyword>
<name>A0A1E3IBA6_9TREE</name>
<dbReference type="RefSeq" id="XP_066068347.1">
    <property type="nucleotide sequence ID" value="XM_066212250.1"/>
</dbReference>
<protein>
    <submittedName>
        <fullName evidence="1">Uncharacterized protein</fullName>
    </submittedName>
</protein>
<gene>
    <name evidence="1" type="ORF">L203_102830</name>
</gene>